<reference evidence="4 5" key="1">
    <citation type="submission" date="2024-02" db="EMBL/GenBank/DDBJ databases">
        <title>De novo assembly and annotation of 12 fungi associated with fruit tree decline syndrome in Ontario, Canada.</title>
        <authorList>
            <person name="Sulman M."/>
            <person name="Ellouze W."/>
            <person name="Ilyukhin E."/>
        </authorList>
    </citation>
    <scope>NUCLEOTIDE SEQUENCE [LARGE SCALE GENOMIC DNA]</scope>
    <source>
        <strain evidence="4 5">M11/M66-122</strain>
    </source>
</reference>
<evidence type="ECO:0000313" key="5">
    <source>
        <dbReference type="Proteomes" id="UP001320420"/>
    </source>
</evidence>
<evidence type="ECO:0000256" key="2">
    <source>
        <dbReference type="SAM" id="Phobius"/>
    </source>
</evidence>
<dbReference type="EMBL" id="JAKJXP020000131">
    <property type="protein sequence ID" value="KAK7743721.1"/>
    <property type="molecule type" value="Genomic_DNA"/>
</dbReference>
<comment type="caution">
    <text evidence="4">The sequence shown here is derived from an EMBL/GenBank/DDBJ whole genome shotgun (WGS) entry which is preliminary data.</text>
</comment>
<feature type="region of interest" description="Disordered" evidence="1">
    <location>
        <begin position="423"/>
        <end position="504"/>
    </location>
</feature>
<feature type="compositionally biased region" description="Low complexity" evidence="1">
    <location>
        <begin position="489"/>
        <end position="498"/>
    </location>
</feature>
<feature type="chain" id="PRO_5042917956" evidence="3">
    <location>
        <begin position="21"/>
        <end position="571"/>
    </location>
</feature>
<dbReference type="Proteomes" id="UP001320420">
    <property type="component" value="Unassembled WGS sequence"/>
</dbReference>
<feature type="compositionally biased region" description="Polar residues" evidence="1">
    <location>
        <begin position="458"/>
        <end position="480"/>
    </location>
</feature>
<proteinExistence type="predicted"/>
<dbReference type="AlphaFoldDB" id="A0AAN9YH20"/>
<sequence>MKKSRDSLALTALLLSIGRAQDVVYVTDLSIFTVLAPCAASAVAYNVQSQTYANCPEDVDALQSCVCTKDNNFASISKAISQSVSYSCGGTASEDQSSAATVLDAYCKQDEDVSFPEPATPVSLFVTDLPAFAELAPCAASGLASMTYDLCPGDASHLATCVCNKNQNSLLASQGINTSVRYSCASNTADVSSAQAVFAGYCGLNNGTSSFPKASGPPGDSGPQALASCVCLKNGMSRRLTNLITSSVKYSCDSTASEDISSAIEVFDYYCSAANALVTPADITESVTQTARSGSTVLSGPTQTAEPTSDSGDFGIGGSGSGSSEPDNSVSGQSNPESTSGSPGNGDGVSSGEPNAQPTATNIGVIVGAVVGVVGGLVLIGVMAFFIWHRSRKAKTQVLAGNAESGAGTAGKPELDSAALVSTTLSPSASPSPNALKTQPPSRVDNVSPISAHHASELNGQNPIQRQPHTSELHAQSPGPQLSGLHAQGAAGSSSPGPRSELSGQDAILSAHPANSLHSPGGHSAHEALGQQVYEAPVQHPAVVHEMHAQPVPISQHYEMDGGLPPSRAPQ</sequence>
<feature type="signal peptide" evidence="3">
    <location>
        <begin position="1"/>
        <end position="20"/>
    </location>
</feature>
<keyword evidence="2" id="KW-0472">Membrane</keyword>
<evidence type="ECO:0000256" key="1">
    <source>
        <dbReference type="SAM" id="MobiDB-lite"/>
    </source>
</evidence>
<feature type="compositionally biased region" description="Low complexity" evidence="1">
    <location>
        <begin position="322"/>
        <end position="332"/>
    </location>
</feature>
<feature type="transmembrane region" description="Helical" evidence="2">
    <location>
        <begin position="363"/>
        <end position="388"/>
    </location>
</feature>
<name>A0AAN9YH20_9PEZI</name>
<keyword evidence="3" id="KW-0732">Signal</keyword>
<keyword evidence="5" id="KW-1185">Reference proteome</keyword>
<protein>
    <submittedName>
        <fullName evidence="4">Uncharacterized protein</fullName>
    </submittedName>
</protein>
<keyword evidence="2" id="KW-0812">Transmembrane</keyword>
<organism evidence="4 5">
    <name type="scientific">Diatrype stigma</name>
    <dbReference type="NCBI Taxonomy" id="117547"/>
    <lineage>
        <taxon>Eukaryota</taxon>
        <taxon>Fungi</taxon>
        <taxon>Dikarya</taxon>
        <taxon>Ascomycota</taxon>
        <taxon>Pezizomycotina</taxon>
        <taxon>Sordariomycetes</taxon>
        <taxon>Xylariomycetidae</taxon>
        <taxon>Xylariales</taxon>
        <taxon>Diatrypaceae</taxon>
        <taxon>Diatrype</taxon>
    </lineage>
</organism>
<feature type="compositionally biased region" description="Polar residues" evidence="1">
    <location>
        <begin position="333"/>
        <end position="342"/>
    </location>
</feature>
<evidence type="ECO:0000313" key="4">
    <source>
        <dbReference type="EMBL" id="KAK7743721.1"/>
    </source>
</evidence>
<accession>A0AAN9YH20</accession>
<feature type="compositionally biased region" description="Low complexity" evidence="1">
    <location>
        <begin position="423"/>
        <end position="436"/>
    </location>
</feature>
<feature type="region of interest" description="Disordered" evidence="1">
    <location>
        <begin position="291"/>
        <end position="356"/>
    </location>
</feature>
<gene>
    <name evidence="4" type="ORF">SLS62_010500</name>
</gene>
<evidence type="ECO:0000256" key="3">
    <source>
        <dbReference type="SAM" id="SignalP"/>
    </source>
</evidence>
<feature type="compositionally biased region" description="Polar residues" evidence="1">
    <location>
        <begin position="291"/>
        <end position="308"/>
    </location>
</feature>
<keyword evidence="2" id="KW-1133">Transmembrane helix</keyword>